<evidence type="ECO:0000313" key="2">
    <source>
        <dbReference type="Proteomes" id="UP001056907"/>
    </source>
</evidence>
<dbReference type="RefSeq" id="WP_252993307.1">
    <property type="nucleotide sequence ID" value="NZ_CP078013.2"/>
</dbReference>
<name>A0ABD7TJ56_9PSED</name>
<accession>A0ABD7TJ56</accession>
<reference evidence="1" key="1">
    <citation type="journal article" date="2022" name="Front. Plant Sci.">
        <title>Agronomic efficiency and genome mining analysis of the wheat-biostimulant rhizospheric bacterium Pseudomonas pergaminensis sp. nov. strain 1008T.</title>
        <authorList>
            <person name="Diaz M."/>
            <person name="Bach T."/>
            <person name="Gonzalez Anta G."/>
            <person name="Agaras B."/>
            <person name="Wibberg D."/>
            <person name="Noguera F."/>
            <person name="Canciani W."/>
            <person name="Valverde C."/>
        </authorList>
    </citation>
    <scope>NUCLEOTIDE SEQUENCE</scope>
    <source>
        <strain evidence="1">1008</strain>
    </source>
</reference>
<protein>
    <recommendedName>
        <fullName evidence="3">Lipoprotein</fullName>
    </recommendedName>
</protein>
<gene>
    <name evidence="1" type="ORF">KUA23_00835</name>
</gene>
<proteinExistence type="predicted"/>
<dbReference type="KEGG" id="ppeg:KUA23_00835"/>
<evidence type="ECO:0000313" key="1">
    <source>
        <dbReference type="EMBL" id="USW01344.1"/>
    </source>
</evidence>
<organism evidence="1 2">
    <name type="scientific">Pseudomonas pergaminensis</name>
    <dbReference type="NCBI Taxonomy" id="2853159"/>
    <lineage>
        <taxon>Bacteria</taxon>
        <taxon>Pseudomonadati</taxon>
        <taxon>Pseudomonadota</taxon>
        <taxon>Gammaproteobacteria</taxon>
        <taxon>Pseudomonadales</taxon>
        <taxon>Pseudomonadaceae</taxon>
        <taxon>Pseudomonas</taxon>
    </lineage>
</organism>
<sequence>MDVNNTAKRPTILASIGRRRAALILLCLATLAGCQGVPYRGAEDQARINADLKLGATPSQFIPLRWAYSDYGIQSGTQTKDAVAVVQPGRVTLVGYEGGHYVSQASFPVASVDCAYIFESEGSDRPVWLLQKERFVFLSPSDHRGNGDMARRVQLVKELGNSGFKLQRDAQGPAYRPTGKSERQLVLNTVVGHHMEEVAENQAYNVCRPQ</sequence>
<dbReference type="AlphaFoldDB" id="A0ABD7TJ56"/>
<evidence type="ECO:0008006" key="3">
    <source>
        <dbReference type="Google" id="ProtNLM"/>
    </source>
</evidence>
<dbReference type="Proteomes" id="UP001056907">
    <property type="component" value="Chromosome"/>
</dbReference>
<dbReference type="EMBL" id="CP078013">
    <property type="protein sequence ID" value="USW01344.1"/>
    <property type="molecule type" value="Genomic_DNA"/>
</dbReference>
<reference evidence="1" key="2">
    <citation type="submission" date="2024-04" db="EMBL/GenBank/DDBJ databases">
        <authorList>
            <person name="Diaz M."/>
            <person name="Bach T."/>
            <person name="Gonzalez Anta G."/>
            <person name="Agaras B."/>
            <person name="Wibberg D."/>
            <person name="Noguera F."/>
            <person name="Canciani W."/>
            <person name="Ybarra T."/>
            <person name="Nunez M.L."/>
            <person name="Valverde C."/>
        </authorList>
    </citation>
    <scope>NUCLEOTIDE SEQUENCE</scope>
    <source>
        <strain evidence="1">1008</strain>
    </source>
</reference>